<dbReference type="Pfam" id="PF04376">
    <property type="entry name" value="ATE_N"/>
    <property type="match status" value="1"/>
</dbReference>
<sequence>MGDNSVVYWYSSLEKHLCGYCKNPKGNVSHGMWAKILSVEDYQNLIDRGWRRSGSYCYKPLMNEICCPMYTIKCDALNFQLSKSQKKVIKKFNKFLKDGVLNKNTNPQECQDNISEFVHREVPTHVLDKEVVINSDLNCEKDEQDSSQVAAPSVSQVQEAVPSTSSMPKSGLGADPTKPPCKKAKILRLERKKEKLQKKGIVFEKKPATNEQKTLEEFLNDTAPDSKHKIKLVLINTSRRSAEWENLKKLEFELYKKYQTCVHNDPPGKCTMEGFQRFLINSPLQITLEQIHEKHKYFHLTASLFAKYQMAVHNEPPGDCDEDQYLNFLIDTPLQNVRFSRDSELGFGSFHQLYWLDDKLIAVGVIDILPKCISAVYFFYDPDYRDLTLGTYGSLREVEFARTLHRIIPSIDSYYMGFYIHSCPKMRYKGKLSPSYLLCPETYRWISIEKSVAKLEASKYSRLDNNEAVDENSCTSRDVDEIKILCNRKLVQFKQYKRKFGGHDMFDTIGRLIGKKCAKSIIFIADN</sequence>
<dbReference type="InterPro" id="IPR030700">
    <property type="entry name" value="N-end_Aminoacyl_Trfase"/>
</dbReference>
<protein>
    <recommendedName>
        <fullName evidence="5">Arginyl-tRNA--protein transferase 1</fullName>
        <shortName evidence="5">Arginyltransferase 1</shortName>
        <shortName evidence="5">R-transferase 1</shortName>
        <ecNumber evidence="5">2.3.2.8</ecNumber>
    </recommendedName>
    <alternativeName>
        <fullName evidence="5">Arginine-tRNA--protein transferase 1</fullName>
    </alternativeName>
</protein>
<feature type="domain" description="N-end aminoacyl transferase N-terminal" evidence="7">
    <location>
        <begin position="17"/>
        <end position="87"/>
    </location>
</feature>
<dbReference type="GO" id="GO:0005737">
    <property type="term" value="C:cytoplasm"/>
    <property type="evidence" value="ECO:0000318"/>
    <property type="project" value="GO_Central"/>
</dbReference>
<keyword evidence="4 5" id="KW-0012">Acyltransferase</keyword>
<dbReference type="STRING" id="7070.D6WVB7"/>
<accession>D6WVB7</accession>
<dbReference type="InParanoid" id="D6WVB7"/>
<feature type="region of interest" description="Disordered" evidence="6">
    <location>
        <begin position="144"/>
        <end position="180"/>
    </location>
</feature>
<dbReference type="SUPFAM" id="SSF55729">
    <property type="entry name" value="Acyl-CoA N-acyltransferases (Nat)"/>
    <property type="match status" value="1"/>
</dbReference>
<dbReference type="InterPro" id="IPR016181">
    <property type="entry name" value="Acyl_CoA_acyltransferase"/>
</dbReference>
<evidence type="ECO:0000256" key="3">
    <source>
        <dbReference type="ARBA" id="ARBA00022786"/>
    </source>
</evidence>
<comment type="similarity">
    <text evidence="1 5">Belongs to the R-transferase family.</text>
</comment>
<evidence type="ECO:0000259" key="7">
    <source>
        <dbReference type="Pfam" id="PF04376"/>
    </source>
</evidence>
<organism evidence="9 10">
    <name type="scientific">Tribolium castaneum</name>
    <name type="common">Red flour beetle</name>
    <dbReference type="NCBI Taxonomy" id="7070"/>
    <lineage>
        <taxon>Eukaryota</taxon>
        <taxon>Metazoa</taxon>
        <taxon>Ecdysozoa</taxon>
        <taxon>Arthropoda</taxon>
        <taxon>Hexapoda</taxon>
        <taxon>Insecta</taxon>
        <taxon>Pterygota</taxon>
        <taxon>Neoptera</taxon>
        <taxon>Endopterygota</taxon>
        <taxon>Coleoptera</taxon>
        <taxon>Polyphaga</taxon>
        <taxon>Cucujiformia</taxon>
        <taxon>Tenebrionidae</taxon>
        <taxon>Tenebrionidae incertae sedis</taxon>
        <taxon>Tribolium</taxon>
    </lineage>
</organism>
<dbReference type="GO" id="GO:0004057">
    <property type="term" value="F:arginyl-tRNA--protein transferase activity"/>
    <property type="evidence" value="ECO:0000318"/>
    <property type="project" value="GO_Central"/>
</dbReference>
<keyword evidence="2 5" id="KW-0808">Transferase</keyword>
<evidence type="ECO:0000256" key="4">
    <source>
        <dbReference type="ARBA" id="ARBA00023315"/>
    </source>
</evidence>
<dbReference type="Proteomes" id="UP000007266">
    <property type="component" value="Linkage group 8"/>
</dbReference>
<evidence type="ECO:0000256" key="1">
    <source>
        <dbReference type="ARBA" id="ARBA00009991"/>
    </source>
</evidence>
<evidence type="ECO:0000256" key="6">
    <source>
        <dbReference type="SAM" id="MobiDB-lite"/>
    </source>
</evidence>
<dbReference type="InterPro" id="IPR007471">
    <property type="entry name" value="N-end_Aminoacyl_Trfase_N"/>
</dbReference>
<dbReference type="eggNOG" id="KOG1193">
    <property type="taxonomic scope" value="Eukaryota"/>
</dbReference>
<dbReference type="InterPro" id="IPR007472">
    <property type="entry name" value="N-end_Aminoacyl_Trfase_C"/>
</dbReference>
<evidence type="ECO:0000313" key="10">
    <source>
        <dbReference type="Proteomes" id="UP000007266"/>
    </source>
</evidence>
<dbReference type="GO" id="GO:0010498">
    <property type="term" value="P:proteasomal protein catabolic process"/>
    <property type="evidence" value="ECO:0000318"/>
    <property type="project" value="GO_Central"/>
</dbReference>
<dbReference type="PANTHER" id="PTHR21367:SF1">
    <property type="entry name" value="ARGINYL-TRNA--PROTEIN TRANSFERASE 1"/>
    <property type="match status" value="1"/>
</dbReference>
<evidence type="ECO:0000313" key="9">
    <source>
        <dbReference type="EMBL" id="EFA08318.1"/>
    </source>
</evidence>
<evidence type="ECO:0000256" key="5">
    <source>
        <dbReference type="PIRNR" id="PIRNR037207"/>
    </source>
</evidence>
<comment type="catalytic activity">
    <reaction evidence="5">
        <text>an N-terminal L-alpha-aminoacyl-[protein] + L-arginyl-tRNA(Arg) = an N-terminal L-arginyl-L-aminoacyl-[protein] + tRNA(Arg) + H(+)</text>
        <dbReference type="Rhea" id="RHEA:10208"/>
        <dbReference type="Rhea" id="RHEA-COMP:9658"/>
        <dbReference type="Rhea" id="RHEA-COMP:9673"/>
        <dbReference type="Rhea" id="RHEA-COMP:10636"/>
        <dbReference type="Rhea" id="RHEA-COMP:10638"/>
        <dbReference type="ChEBI" id="CHEBI:15378"/>
        <dbReference type="ChEBI" id="CHEBI:78442"/>
        <dbReference type="ChEBI" id="CHEBI:78513"/>
        <dbReference type="ChEBI" id="CHEBI:78597"/>
        <dbReference type="ChEBI" id="CHEBI:83562"/>
        <dbReference type="EC" id="2.3.2.8"/>
    </reaction>
</comment>
<reference evidence="9 10" key="2">
    <citation type="journal article" date="2010" name="Nucleic Acids Res.">
        <title>BeetleBase in 2010: revisions to provide comprehensive genomic information for Tribolium castaneum.</title>
        <authorList>
            <person name="Kim H.S."/>
            <person name="Murphy T."/>
            <person name="Xia J."/>
            <person name="Caragea D."/>
            <person name="Park Y."/>
            <person name="Beeman R.W."/>
            <person name="Lorenzen M.D."/>
            <person name="Butcher S."/>
            <person name="Manak J.R."/>
            <person name="Brown S.J."/>
        </authorList>
    </citation>
    <scope>GENOME REANNOTATION</scope>
    <source>
        <strain evidence="9 10">Georgia GA2</strain>
    </source>
</reference>
<evidence type="ECO:0000256" key="2">
    <source>
        <dbReference type="ARBA" id="ARBA00022679"/>
    </source>
</evidence>
<evidence type="ECO:0000259" key="8">
    <source>
        <dbReference type="Pfam" id="PF04377"/>
    </source>
</evidence>
<dbReference type="EC" id="2.3.2.8" evidence="5"/>
<dbReference type="EMBL" id="KQ971357">
    <property type="protein sequence ID" value="EFA08318.1"/>
    <property type="molecule type" value="Genomic_DNA"/>
</dbReference>
<gene>
    <name evidence="9" type="primary">AUGUSTUS-3.0.2_05959</name>
    <name evidence="9" type="ORF">TcasGA2_TC005959</name>
</gene>
<dbReference type="OMA" id="SDRMVYS"/>
<dbReference type="PANTHER" id="PTHR21367">
    <property type="entry name" value="ARGININE-TRNA-PROTEIN TRANSFERASE 1"/>
    <property type="match status" value="1"/>
</dbReference>
<proteinExistence type="inferred from homology"/>
<dbReference type="PIRSF" id="PIRSF037207">
    <property type="entry name" value="ATE1_euk"/>
    <property type="match status" value="1"/>
</dbReference>
<dbReference type="InterPro" id="IPR017137">
    <property type="entry name" value="Arg-tRNA-P_Trfase_1_euk"/>
</dbReference>
<comment type="function">
    <text evidence="5">Involved in the post-translational conjugation of arginine to the N-terminal aspartate or glutamate of a protein. This arginylation is required for degradation of the protein via the ubiquitin pathway.</text>
</comment>
<dbReference type="AlphaFoldDB" id="D6WVB7"/>
<name>D6WVB7_TRICA</name>
<dbReference type="PhylomeDB" id="D6WVB7"/>
<reference evidence="9 10" key="1">
    <citation type="journal article" date="2008" name="Nature">
        <title>The genome of the model beetle and pest Tribolium castaneum.</title>
        <authorList>
            <consortium name="Tribolium Genome Sequencing Consortium"/>
            <person name="Richards S."/>
            <person name="Gibbs R.A."/>
            <person name="Weinstock G.M."/>
            <person name="Brown S.J."/>
            <person name="Denell R."/>
            <person name="Beeman R.W."/>
            <person name="Gibbs R."/>
            <person name="Beeman R.W."/>
            <person name="Brown S.J."/>
            <person name="Bucher G."/>
            <person name="Friedrich M."/>
            <person name="Grimmelikhuijzen C.J."/>
            <person name="Klingler M."/>
            <person name="Lorenzen M."/>
            <person name="Richards S."/>
            <person name="Roth S."/>
            <person name="Schroder R."/>
            <person name="Tautz D."/>
            <person name="Zdobnov E.M."/>
            <person name="Muzny D."/>
            <person name="Gibbs R.A."/>
            <person name="Weinstock G.M."/>
            <person name="Attaway T."/>
            <person name="Bell S."/>
            <person name="Buhay C.J."/>
            <person name="Chandrabose M.N."/>
            <person name="Chavez D."/>
            <person name="Clerk-Blankenburg K.P."/>
            <person name="Cree A."/>
            <person name="Dao M."/>
            <person name="Davis C."/>
            <person name="Chacko J."/>
            <person name="Dinh H."/>
            <person name="Dugan-Rocha S."/>
            <person name="Fowler G."/>
            <person name="Garner T.T."/>
            <person name="Garnes J."/>
            <person name="Gnirke A."/>
            <person name="Hawes A."/>
            <person name="Hernandez J."/>
            <person name="Hines S."/>
            <person name="Holder M."/>
            <person name="Hume J."/>
            <person name="Jhangiani S.N."/>
            <person name="Joshi V."/>
            <person name="Khan Z.M."/>
            <person name="Jackson L."/>
            <person name="Kovar C."/>
            <person name="Kowis A."/>
            <person name="Lee S."/>
            <person name="Lewis L.R."/>
            <person name="Margolis J."/>
            <person name="Morgan M."/>
            <person name="Nazareth L.V."/>
            <person name="Nguyen N."/>
            <person name="Okwuonu G."/>
            <person name="Parker D."/>
            <person name="Richards S."/>
            <person name="Ruiz S.J."/>
            <person name="Santibanez J."/>
            <person name="Savard J."/>
            <person name="Scherer S.E."/>
            <person name="Schneider B."/>
            <person name="Sodergren E."/>
            <person name="Tautz D."/>
            <person name="Vattahil S."/>
            <person name="Villasana D."/>
            <person name="White C.S."/>
            <person name="Wright R."/>
            <person name="Park Y."/>
            <person name="Beeman R.W."/>
            <person name="Lord J."/>
            <person name="Oppert B."/>
            <person name="Lorenzen M."/>
            <person name="Brown S."/>
            <person name="Wang L."/>
            <person name="Savard J."/>
            <person name="Tautz D."/>
            <person name="Richards S."/>
            <person name="Weinstock G."/>
            <person name="Gibbs R.A."/>
            <person name="Liu Y."/>
            <person name="Worley K."/>
            <person name="Weinstock G."/>
            <person name="Elsik C.G."/>
            <person name="Reese J.T."/>
            <person name="Elhaik E."/>
            <person name="Landan G."/>
            <person name="Graur D."/>
            <person name="Arensburger P."/>
            <person name="Atkinson P."/>
            <person name="Beeman R.W."/>
            <person name="Beidler J."/>
            <person name="Brown S.J."/>
            <person name="Demuth J.P."/>
            <person name="Drury D.W."/>
            <person name="Du Y.Z."/>
            <person name="Fujiwara H."/>
            <person name="Lorenzen M."/>
            <person name="Maselli V."/>
            <person name="Osanai M."/>
            <person name="Park Y."/>
            <person name="Robertson H.M."/>
            <person name="Tu Z."/>
            <person name="Wang J.J."/>
            <person name="Wang S."/>
            <person name="Richards S."/>
            <person name="Song H."/>
            <person name="Zhang L."/>
            <person name="Sodergren E."/>
            <person name="Werner D."/>
            <person name="Stanke M."/>
            <person name="Morgenstern B."/>
            <person name="Solovyev V."/>
            <person name="Kosarev P."/>
            <person name="Brown G."/>
            <person name="Chen H.C."/>
            <person name="Ermolaeva O."/>
            <person name="Hlavina W."/>
            <person name="Kapustin Y."/>
            <person name="Kiryutin B."/>
            <person name="Kitts P."/>
            <person name="Maglott D."/>
            <person name="Pruitt K."/>
            <person name="Sapojnikov V."/>
            <person name="Souvorov A."/>
            <person name="Mackey A.J."/>
            <person name="Waterhouse R.M."/>
            <person name="Wyder S."/>
            <person name="Zdobnov E.M."/>
            <person name="Zdobnov E.M."/>
            <person name="Wyder S."/>
            <person name="Kriventseva E.V."/>
            <person name="Kadowaki T."/>
            <person name="Bork P."/>
            <person name="Aranda M."/>
            <person name="Bao R."/>
            <person name="Beermann A."/>
            <person name="Berns N."/>
            <person name="Bolognesi R."/>
            <person name="Bonneton F."/>
            <person name="Bopp D."/>
            <person name="Brown S.J."/>
            <person name="Bucher G."/>
            <person name="Butts T."/>
            <person name="Chaumot A."/>
            <person name="Denell R.E."/>
            <person name="Ferrier D.E."/>
            <person name="Friedrich M."/>
            <person name="Gordon C.M."/>
            <person name="Jindra M."/>
            <person name="Klingler M."/>
            <person name="Lan Q."/>
            <person name="Lattorff H.M."/>
            <person name="Laudet V."/>
            <person name="von Levetsow C."/>
            <person name="Liu Z."/>
            <person name="Lutz R."/>
            <person name="Lynch J.A."/>
            <person name="da Fonseca R.N."/>
            <person name="Posnien N."/>
            <person name="Reuter R."/>
            <person name="Roth S."/>
            <person name="Savard J."/>
            <person name="Schinko J.B."/>
            <person name="Schmitt C."/>
            <person name="Schoppmeier M."/>
            <person name="Schroder R."/>
            <person name="Shippy T.D."/>
            <person name="Simonnet F."/>
            <person name="Marques-Souza H."/>
            <person name="Tautz D."/>
            <person name="Tomoyasu Y."/>
            <person name="Trauner J."/>
            <person name="Van der Zee M."/>
            <person name="Vervoort M."/>
            <person name="Wittkopp N."/>
            <person name="Wimmer E.A."/>
            <person name="Yang X."/>
            <person name="Jones A.K."/>
            <person name="Sattelle D.B."/>
            <person name="Ebert P.R."/>
            <person name="Nelson D."/>
            <person name="Scott J.G."/>
            <person name="Beeman R.W."/>
            <person name="Muthukrishnan S."/>
            <person name="Kramer K.J."/>
            <person name="Arakane Y."/>
            <person name="Beeman R.W."/>
            <person name="Zhu Q."/>
            <person name="Hogenkamp D."/>
            <person name="Dixit R."/>
            <person name="Oppert B."/>
            <person name="Jiang H."/>
            <person name="Zou Z."/>
            <person name="Marshall J."/>
            <person name="Elpidina E."/>
            <person name="Vinokurov K."/>
            <person name="Oppert C."/>
            <person name="Zou Z."/>
            <person name="Evans J."/>
            <person name="Lu Z."/>
            <person name="Zhao P."/>
            <person name="Sumathipala N."/>
            <person name="Altincicek B."/>
            <person name="Vilcinskas A."/>
            <person name="Williams M."/>
            <person name="Hultmark D."/>
            <person name="Hetru C."/>
            <person name="Jiang H."/>
            <person name="Grimmelikhuijzen C.J."/>
            <person name="Hauser F."/>
            <person name="Cazzamali G."/>
            <person name="Williamson M."/>
            <person name="Park Y."/>
            <person name="Li B."/>
            <person name="Tanaka Y."/>
            <person name="Predel R."/>
            <person name="Neupert S."/>
            <person name="Schachtner J."/>
            <person name="Verleyen P."/>
            <person name="Raible F."/>
            <person name="Bork P."/>
            <person name="Friedrich M."/>
            <person name="Walden K.K."/>
            <person name="Robertson H.M."/>
            <person name="Angeli S."/>
            <person name="Foret S."/>
            <person name="Bucher G."/>
            <person name="Schuetz S."/>
            <person name="Maleszka R."/>
            <person name="Wimmer E.A."/>
            <person name="Beeman R.W."/>
            <person name="Lorenzen M."/>
            <person name="Tomoyasu Y."/>
            <person name="Miller S.C."/>
            <person name="Grossmann D."/>
            <person name="Bucher G."/>
        </authorList>
    </citation>
    <scope>NUCLEOTIDE SEQUENCE [LARGE SCALE GENOMIC DNA]</scope>
    <source>
        <strain evidence="9 10">Georgia GA2</strain>
    </source>
</reference>
<dbReference type="Pfam" id="PF04377">
    <property type="entry name" value="ATE_C"/>
    <property type="match status" value="1"/>
</dbReference>
<keyword evidence="3 5" id="KW-0833">Ubl conjugation pathway</keyword>
<feature type="domain" description="N-end rule aminoacyl transferase C-terminal" evidence="8">
    <location>
        <begin position="303"/>
        <end position="439"/>
    </location>
</feature>
<dbReference type="HOGENOM" id="CLU_020349_1_1_1"/>
<keyword evidence="10" id="KW-1185">Reference proteome</keyword>
<dbReference type="FunCoup" id="D6WVB7">
    <property type="interactions" value="1726"/>
</dbReference>
<feature type="compositionally biased region" description="Low complexity" evidence="6">
    <location>
        <begin position="146"/>
        <end position="161"/>
    </location>
</feature>